<evidence type="ECO:0000259" key="2">
    <source>
        <dbReference type="Pfam" id="PF06439"/>
    </source>
</evidence>
<dbReference type="InterPro" id="IPR010496">
    <property type="entry name" value="AL/BT2_dom"/>
</dbReference>
<sequence length="213" mass="23246" precursor="true">MKSHSQNLVLATGLITLSLCMLSSLATADDDLLGKDLTKNWTTTGNWILGDDGVVTLKPRDGEKGWQRYDAYLWLKGDYQDFEIDFEYKVETKGNSGFYFHVGDVKQPVATGIEVQIYDSHGKPAGAKLTDHDSGGIIPSIPPTKSAAKAAGEWNRFVITAKGDNLTVVLNGETVNVVDLTTDKLKARPKTGAIGFQDHGLPLSLRNIKIKKL</sequence>
<dbReference type="GO" id="GO:0016787">
    <property type="term" value="F:hydrolase activity"/>
    <property type="evidence" value="ECO:0007669"/>
    <property type="project" value="InterPro"/>
</dbReference>
<dbReference type="RefSeq" id="WP_145089948.1">
    <property type="nucleotide sequence ID" value="NZ_CP036274.1"/>
</dbReference>
<organism evidence="3 4">
    <name type="scientific">Anatilimnocola aggregata</name>
    <dbReference type="NCBI Taxonomy" id="2528021"/>
    <lineage>
        <taxon>Bacteria</taxon>
        <taxon>Pseudomonadati</taxon>
        <taxon>Planctomycetota</taxon>
        <taxon>Planctomycetia</taxon>
        <taxon>Pirellulales</taxon>
        <taxon>Pirellulaceae</taxon>
        <taxon>Anatilimnocola</taxon>
    </lineage>
</organism>
<name>A0A517YD32_9BACT</name>
<keyword evidence="1" id="KW-0732">Signal</keyword>
<evidence type="ECO:0000313" key="4">
    <source>
        <dbReference type="Proteomes" id="UP000315017"/>
    </source>
</evidence>
<evidence type="ECO:0000256" key="1">
    <source>
        <dbReference type="SAM" id="SignalP"/>
    </source>
</evidence>
<feature type="domain" description="3-keto-alpha-glucoside-1,2-lyase/3-keto-2-hydroxy-glucal hydratase" evidence="2">
    <location>
        <begin position="34"/>
        <end position="211"/>
    </location>
</feature>
<dbReference type="Proteomes" id="UP000315017">
    <property type="component" value="Chromosome"/>
</dbReference>
<feature type="chain" id="PRO_5021714089" description="3-keto-alpha-glucoside-1,2-lyase/3-keto-2-hydroxy-glucal hydratase domain-containing protein" evidence="1">
    <location>
        <begin position="29"/>
        <end position="213"/>
    </location>
</feature>
<dbReference type="EMBL" id="CP036274">
    <property type="protein sequence ID" value="QDU28147.1"/>
    <property type="molecule type" value="Genomic_DNA"/>
</dbReference>
<keyword evidence="4" id="KW-1185">Reference proteome</keyword>
<gene>
    <name evidence="3" type="ORF">ETAA8_32470</name>
</gene>
<dbReference type="Gene3D" id="2.60.120.560">
    <property type="entry name" value="Exo-inulinase, domain 1"/>
    <property type="match status" value="1"/>
</dbReference>
<proteinExistence type="predicted"/>
<dbReference type="Pfam" id="PF06439">
    <property type="entry name" value="3keto-disac_hyd"/>
    <property type="match status" value="1"/>
</dbReference>
<dbReference type="OrthoDB" id="53343at2"/>
<accession>A0A517YD32</accession>
<evidence type="ECO:0000313" key="3">
    <source>
        <dbReference type="EMBL" id="QDU28147.1"/>
    </source>
</evidence>
<dbReference type="KEGG" id="aagg:ETAA8_32470"/>
<reference evidence="3 4" key="1">
    <citation type="submission" date="2019-02" db="EMBL/GenBank/DDBJ databases">
        <title>Deep-cultivation of Planctomycetes and their phenomic and genomic characterization uncovers novel biology.</title>
        <authorList>
            <person name="Wiegand S."/>
            <person name="Jogler M."/>
            <person name="Boedeker C."/>
            <person name="Pinto D."/>
            <person name="Vollmers J."/>
            <person name="Rivas-Marin E."/>
            <person name="Kohn T."/>
            <person name="Peeters S.H."/>
            <person name="Heuer A."/>
            <person name="Rast P."/>
            <person name="Oberbeckmann S."/>
            <person name="Bunk B."/>
            <person name="Jeske O."/>
            <person name="Meyerdierks A."/>
            <person name="Storesund J.E."/>
            <person name="Kallscheuer N."/>
            <person name="Luecker S."/>
            <person name="Lage O.M."/>
            <person name="Pohl T."/>
            <person name="Merkel B.J."/>
            <person name="Hornburger P."/>
            <person name="Mueller R.-W."/>
            <person name="Bruemmer F."/>
            <person name="Labrenz M."/>
            <person name="Spormann A.M."/>
            <person name="Op den Camp H."/>
            <person name="Overmann J."/>
            <person name="Amann R."/>
            <person name="Jetten M.S.M."/>
            <person name="Mascher T."/>
            <person name="Medema M.H."/>
            <person name="Devos D.P."/>
            <person name="Kaster A.-K."/>
            <person name="Ovreas L."/>
            <person name="Rohde M."/>
            <person name="Galperin M.Y."/>
            <person name="Jogler C."/>
        </authorList>
    </citation>
    <scope>NUCLEOTIDE SEQUENCE [LARGE SCALE GENOMIC DNA]</scope>
    <source>
        <strain evidence="3 4">ETA_A8</strain>
    </source>
</reference>
<feature type="signal peptide" evidence="1">
    <location>
        <begin position="1"/>
        <end position="28"/>
    </location>
</feature>
<dbReference type="AlphaFoldDB" id="A0A517YD32"/>
<protein>
    <recommendedName>
        <fullName evidence="2">3-keto-alpha-glucoside-1,2-lyase/3-keto-2-hydroxy-glucal hydratase domain-containing protein</fullName>
    </recommendedName>
</protein>